<dbReference type="Proteomes" id="UP000290560">
    <property type="component" value="Unassembled WGS sequence"/>
</dbReference>
<gene>
    <name evidence="1" type="ORF">BHM03_00005908</name>
</gene>
<sequence length="88" mass="9805">MGSRRKFARRFAEGIGKLVGNAKGDCREEDRRTYHKIAGGCRSMRGNLGDDQLLTVGKLPGTVGSDLHPKKIDSGCRCASRRRTRKWT</sequence>
<name>A0A445MBD8_ENSVE</name>
<proteinExistence type="predicted"/>
<evidence type="ECO:0000313" key="1">
    <source>
        <dbReference type="EMBL" id="RZR71567.1"/>
    </source>
</evidence>
<accession>A0A445MBD8</accession>
<protein>
    <submittedName>
        <fullName evidence="1">Uncharacterized protein</fullName>
    </submittedName>
</protein>
<reference evidence="1" key="1">
    <citation type="journal article" date="2018" name="Data Brief">
        <title>Genome sequence data from 17 accessions of Ensete ventricosum, a staple food crop for millions in Ethiopia.</title>
        <authorList>
            <person name="Yemataw Z."/>
            <person name="Muzemil S."/>
            <person name="Ambachew D."/>
            <person name="Tripathi L."/>
            <person name="Tesfaye K."/>
            <person name="Chala A."/>
            <person name="Farbos A."/>
            <person name="O'Neill P."/>
            <person name="Moore K."/>
            <person name="Grant M."/>
            <person name="Studholme D.J."/>
        </authorList>
    </citation>
    <scope>NUCLEOTIDE SEQUENCE [LARGE SCALE GENOMIC DNA]</scope>
    <source>
        <tissue evidence="1">Leaf</tissue>
    </source>
</reference>
<dbReference type="AlphaFoldDB" id="A0A445MBD8"/>
<organism evidence="1">
    <name type="scientific">Ensete ventricosum</name>
    <name type="common">Abyssinian banana</name>
    <name type="synonym">Musa ensete</name>
    <dbReference type="NCBI Taxonomy" id="4639"/>
    <lineage>
        <taxon>Eukaryota</taxon>
        <taxon>Viridiplantae</taxon>
        <taxon>Streptophyta</taxon>
        <taxon>Embryophyta</taxon>
        <taxon>Tracheophyta</taxon>
        <taxon>Spermatophyta</taxon>
        <taxon>Magnoliopsida</taxon>
        <taxon>Liliopsida</taxon>
        <taxon>Zingiberales</taxon>
        <taxon>Musaceae</taxon>
        <taxon>Ensete</taxon>
    </lineage>
</organism>
<dbReference type="EMBL" id="KV875553">
    <property type="protein sequence ID" value="RZR71567.1"/>
    <property type="molecule type" value="Genomic_DNA"/>
</dbReference>